<name>A0ACC2SLB7_9FUNG</name>
<comment type="caution">
    <text evidence="1">The sequence shown here is derived from an EMBL/GenBank/DDBJ whole genome shotgun (WGS) entry which is preliminary data.</text>
</comment>
<organism evidence="1 2">
    <name type="scientific">Entomophthora muscae</name>
    <dbReference type="NCBI Taxonomy" id="34485"/>
    <lineage>
        <taxon>Eukaryota</taxon>
        <taxon>Fungi</taxon>
        <taxon>Fungi incertae sedis</taxon>
        <taxon>Zoopagomycota</taxon>
        <taxon>Entomophthoromycotina</taxon>
        <taxon>Entomophthoromycetes</taxon>
        <taxon>Entomophthorales</taxon>
        <taxon>Entomophthoraceae</taxon>
        <taxon>Entomophthora</taxon>
    </lineage>
</organism>
<proteinExistence type="predicted"/>
<dbReference type="Proteomes" id="UP001165960">
    <property type="component" value="Unassembled WGS sequence"/>
</dbReference>
<evidence type="ECO:0000313" key="2">
    <source>
        <dbReference type="Proteomes" id="UP001165960"/>
    </source>
</evidence>
<evidence type="ECO:0000313" key="1">
    <source>
        <dbReference type="EMBL" id="KAJ9063065.1"/>
    </source>
</evidence>
<gene>
    <name evidence="1" type="ORF">DSO57_1003996</name>
</gene>
<accession>A0ACC2SLB7</accession>
<keyword evidence="2" id="KW-1185">Reference proteome</keyword>
<protein>
    <submittedName>
        <fullName evidence="1">Uncharacterized protein</fullName>
    </submittedName>
</protein>
<reference evidence="1" key="1">
    <citation type="submission" date="2022-04" db="EMBL/GenBank/DDBJ databases">
        <title>Genome of the entomopathogenic fungus Entomophthora muscae.</title>
        <authorList>
            <person name="Elya C."/>
            <person name="Lovett B.R."/>
            <person name="Lee E."/>
            <person name="Macias A.M."/>
            <person name="Hajek A.E."/>
            <person name="De Bivort B.L."/>
            <person name="Kasson M.T."/>
            <person name="De Fine Licht H.H."/>
            <person name="Stajich J.E."/>
        </authorList>
    </citation>
    <scope>NUCLEOTIDE SEQUENCE</scope>
    <source>
        <strain evidence="1">Berkeley</strain>
    </source>
</reference>
<dbReference type="EMBL" id="QTSX02004980">
    <property type="protein sequence ID" value="KAJ9063065.1"/>
    <property type="molecule type" value="Genomic_DNA"/>
</dbReference>
<sequence length="86" mass="9545">MSANNSNQPSLSQFYQGLKASMTAKDCKVFMRMPRSSRVRLLNQLLPANSCQLQVQDCNTTVVGLECSTVTHVEGEENNDSIFTET</sequence>